<keyword evidence="9" id="KW-1185">Reference proteome</keyword>
<dbReference type="STRING" id="126957.T1JP71"/>
<organism evidence="8 9">
    <name type="scientific">Strigamia maritima</name>
    <name type="common">European centipede</name>
    <name type="synonym">Geophilus maritimus</name>
    <dbReference type="NCBI Taxonomy" id="126957"/>
    <lineage>
        <taxon>Eukaryota</taxon>
        <taxon>Metazoa</taxon>
        <taxon>Ecdysozoa</taxon>
        <taxon>Arthropoda</taxon>
        <taxon>Myriapoda</taxon>
        <taxon>Chilopoda</taxon>
        <taxon>Pleurostigmophora</taxon>
        <taxon>Geophilomorpha</taxon>
        <taxon>Linotaeniidae</taxon>
        <taxon>Strigamia</taxon>
    </lineage>
</organism>
<evidence type="ECO:0000313" key="9">
    <source>
        <dbReference type="Proteomes" id="UP000014500"/>
    </source>
</evidence>
<keyword evidence="6" id="KW-0067">ATP-binding</keyword>
<protein>
    <recommendedName>
        <fullName evidence="7">Protein kinase domain-containing protein</fullName>
    </recommendedName>
</protein>
<evidence type="ECO:0000256" key="6">
    <source>
        <dbReference type="ARBA" id="ARBA00022840"/>
    </source>
</evidence>
<reference evidence="9" key="1">
    <citation type="submission" date="2011-05" db="EMBL/GenBank/DDBJ databases">
        <authorList>
            <person name="Richards S.R."/>
            <person name="Qu J."/>
            <person name="Jiang H."/>
            <person name="Jhangiani S.N."/>
            <person name="Agravi P."/>
            <person name="Goodspeed R."/>
            <person name="Gross S."/>
            <person name="Mandapat C."/>
            <person name="Jackson L."/>
            <person name="Mathew T."/>
            <person name="Pu L."/>
            <person name="Thornton R."/>
            <person name="Saada N."/>
            <person name="Wilczek-Boney K.B."/>
            <person name="Lee S."/>
            <person name="Kovar C."/>
            <person name="Wu Y."/>
            <person name="Scherer S.E."/>
            <person name="Worley K.C."/>
            <person name="Muzny D.M."/>
            <person name="Gibbs R."/>
        </authorList>
    </citation>
    <scope>NUCLEOTIDE SEQUENCE</scope>
    <source>
        <strain evidence="9">Brora</strain>
    </source>
</reference>
<comment type="similarity">
    <text evidence="1">Belongs to the protein kinase superfamily. CAMK Ser/Thr protein kinase family.</text>
</comment>
<dbReference type="InterPro" id="IPR050205">
    <property type="entry name" value="CDPK_Ser/Thr_kinases"/>
</dbReference>
<evidence type="ECO:0000256" key="1">
    <source>
        <dbReference type="ARBA" id="ARBA00006692"/>
    </source>
</evidence>
<dbReference type="PROSITE" id="PS50011">
    <property type="entry name" value="PROTEIN_KINASE_DOM"/>
    <property type="match status" value="1"/>
</dbReference>
<dbReference type="InterPro" id="IPR011009">
    <property type="entry name" value="Kinase-like_dom_sf"/>
</dbReference>
<dbReference type="EMBL" id="JH431669">
    <property type="status" value="NOT_ANNOTATED_CDS"/>
    <property type="molecule type" value="Genomic_DNA"/>
</dbReference>
<dbReference type="Gene3D" id="1.10.510.10">
    <property type="entry name" value="Transferase(Phosphotransferase) domain 1"/>
    <property type="match status" value="1"/>
</dbReference>
<dbReference type="GO" id="GO:0005524">
    <property type="term" value="F:ATP binding"/>
    <property type="evidence" value="ECO:0007669"/>
    <property type="project" value="UniProtKB-KW"/>
</dbReference>
<evidence type="ECO:0000313" key="8">
    <source>
        <dbReference type="EnsemblMetazoa" id="SMAR015647-PA"/>
    </source>
</evidence>
<dbReference type="Pfam" id="PF00069">
    <property type="entry name" value="Pkinase"/>
    <property type="match status" value="1"/>
</dbReference>
<dbReference type="EnsemblMetazoa" id="SMAR015647-RA">
    <property type="protein sequence ID" value="SMAR015647-PA"/>
    <property type="gene ID" value="SMAR015647"/>
</dbReference>
<dbReference type="OMA" id="HKWITEK"/>
<evidence type="ECO:0000256" key="4">
    <source>
        <dbReference type="ARBA" id="ARBA00022741"/>
    </source>
</evidence>
<keyword evidence="4" id="KW-0547">Nucleotide-binding</keyword>
<evidence type="ECO:0000256" key="3">
    <source>
        <dbReference type="ARBA" id="ARBA00022679"/>
    </source>
</evidence>
<sequence>MDTPCSILARIGEPKLILNTENWSTVSVEAKDLVRKMLHVDPHQRITASQILVHPWIANKNQLPTKALSFTSQDPHQIKGAMAATYRAINNYPAAPNLEPVCASELARRRGKSRLKDSTEV</sequence>
<dbReference type="HOGENOM" id="CLU_2040986_0_0_1"/>
<accession>T1JP71</accession>
<evidence type="ECO:0000259" key="7">
    <source>
        <dbReference type="PROSITE" id="PS50011"/>
    </source>
</evidence>
<reference evidence="8" key="2">
    <citation type="submission" date="2015-02" db="UniProtKB">
        <authorList>
            <consortium name="EnsemblMetazoa"/>
        </authorList>
    </citation>
    <scope>IDENTIFICATION</scope>
</reference>
<feature type="domain" description="Protein kinase" evidence="7">
    <location>
        <begin position="1"/>
        <end position="57"/>
    </location>
</feature>
<dbReference type="PhylomeDB" id="T1JP71"/>
<dbReference type="AlphaFoldDB" id="T1JP71"/>
<dbReference type="SUPFAM" id="SSF56112">
    <property type="entry name" value="Protein kinase-like (PK-like)"/>
    <property type="match status" value="1"/>
</dbReference>
<dbReference type="GO" id="GO:0004674">
    <property type="term" value="F:protein serine/threonine kinase activity"/>
    <property type="evidence" value="ECO:0007669"/>
    <property type="project" value="UniProtKB-KW"/>
</dbReference>
<keyword evidence="5" id="KW-0418">Kinase</keyword>
<keyword evidence="2" id="KW-0723">Serine/threonine-protein kinase</keyword>
<evidence type="ECO:0000256" key="5">
    <source>
        <dbReference type="ARBA" id="ARBA00022777"/>
    </source>
</evidence>
<dbReference type="PANTHER" id="PTHR24349">
    <property type="entry name" value="SERINE/THREONINE-PROTEIN KINASE"/>
    <property type="match status" value="1"/>
</dbReference>
<keyword evidence="3" id="KW-0808">Transferase</keyword>
<name>T1JP71_STRMM</name>
<proteinExistence type="inferred from homology"/>
<evidence type="ECO:0000256" key="2">
    <source>
        <dbReference type="ARBA" id="ARBA00022527"/>
    </source>
</evidence>
<dbReference type="InterPro" id="IPR000719">
    <property type="entry name" value="Prot_kinase_dom"/>
</dbReference>
<dbReference type="Proteomes" id="UP000014500">
    <property type="component" value="Unassembled WGS sequence"/>
</dbReference>
<dbReference type="eggNOG" id="KOG0603">
    <property type="taxonomic scope" value="Eukaryota"/>
</dbReference>